<evidence type="ECO:0000313" key="1">
    <source>
        <dbReference type="EMBL" id="VXD08124.1"/>
    </source>
</evidence>
<accession>A0A654DZV1</accession>
<evidence type="ECO:0000313" key="2">
    <source>
        <dbReference type="Proteomes" id="UP000432350"/>
    </source>
</evidence>
<organism evidence="1 2">
    <name type="scientific">Sphingobacterium multivorum</name>
    <dbReference type="NCBI Taxonomy" id="28454"/>
    <lineage>
        <taxon>Bacteria</taxon>
        <taxon>Pseudomonadati</taxon>
        <taxon>Bacteroidota</taxon>
        <taxon>Sphingobacteriia</taxon>
        <taxon>Sphingobacteriales</taxon>
        <taxon>Sphingobacteriaceae</taxon>
        <taxon>Sphingobacterium</taxon>
    </lineage>
</organism>
<name>A0A654DZV1_SPHMU</name>
<reference evidence="1 2" key="1">
    <citation type="submission" date="2019-10" db="EMBL/GenBank/DDBJ databases">
        <authorList>
            <person name="Karimi E."/>
        </authorList>
    </citation>
    <scope>NUCLEOTIDE SEQUENCE [LARGE SCALE GENOMIC DNA]</scope>
    <source>
        <strain evidence="1">Sphingobacterium sp. 8BC</strain>
    </source>
</reference>
<dbReference type="EMBL" id="CABWMV010000028">
    <property type="protein sequence ID" value="VXD08124.1"/>
    <property type="molecule type" value="Genomic_DNA"/>
</dbReference>
<dbReference type="AlphaFoldDB" id="A0A654DZV1"/>
<sequence length="40" mass="4518">MLYPIELGALGNQNKSVILFRFGDANIVIFIDLTNIFSLF</sequence>
<dbReference type="Proteomes" id="UP000432350">
    <property type="component" value="Unassembled WGS sequence"/>
</dbReference>
<gene>
    <name evidence="1" type="ORF">SPHINGO8BC_90288</name>
</gene>
<proteinExistence type="predicted"/>
<protein>
    <submittedName>
        <fullName evidence="1">Uncharacterized protein</fullName>
    </submittedName>
</protein>